<keyword evidence="1" id="KW-0472">Membrane</keyword>
<keyword evidence="4" id="KW-1185">Reference proteome</keyword>
<dbReference type="EMBL" id="FMWL01000011">
    <property type="protein sequence ID" value="SCZ80307.1"/>
    <property type="molecule type" value="Genomic_DNA"/>
</dbReference>
<dbReference type="STRING" id="1120920.SAMN03080599_02206"/>
<feature type="transmembrane region" description="Helical" evidence="1">
    <location>
        <begin position="100"/>
        <end position="123"/>
    </location>
</feature>
<dbReference type="OrthoDB" id="1633380at2"/>
<keyword evidence="1" id="KW-0812">Transmembrane</keyword>
<feature type="transmembrane region" description="Helical" evidence="1">
    <location>
        <begin position="21"/>
        <end position="42"/>
    </location>
</feature>
<feature type="transmembrane region" description="Helical" evidence="1">
    <location>
        <begin position="328"/>
        <end position="348"/>
    </location>
</feature>
<proteinExistence type="predicted"/>
<dbReference type="InterPro" id="IPR011642">
    <property type="entry name" value="Gate_dom"/>
</dbReference>
<dbReference type="Pfam" id="PF07670">
    <property type="entry name" value="Gate"/>
    <property type="match status" value="1"/>
</dbReference>
<evidence type="ECO:0000313" key="3">
    <source>
        <dbReference type="EMBL" id="SCZ80307.1"/>
    </source>
</evidence>
<accession>A0A1G5S2E4</accession>
<evidence type="ECO:0000256" key="1">
    <source>
        <dbReference type="SAM" id="Phobius"/>
    </source>
</evidence>
<keyword evidence="1" id="KW-1133">Transmembrane helix</keyword>
<feature type="transmembrane region" description="Helical" evidence="1">
    <location>
        <begin position="143"/>
        <end position="162"/>
    </location>
</feature>
<evidence type="ECO:0000313" key="4">
    <source>
        <dbReference type="Proteomes" id="UP000199208"/>
    </source>
</evidence>
<dbReference type="Proteomes" id="UP000199208">
    <property type="component" value="Unassembled WGS sequence"/>
</dbReference>
<feature type="domain" description="Nucleoside transporter/FeoB GTPase Gate" evidence="2">
    <location>
        <begin position="146"/>
        <end position="243"/>
    </location>
</feature>
<evidence type="ECO:0000259" key="2">
    <source>
        <dbReference type="Pfam" id="PF07670"/>
    </source>
</evidence>
<feature type="transmembrane region" description="Helical" evidence="1">
    <location>
        <begin position="249"/>
        <end position="267"/>
    </location>
</feature>
<gene>
    <name evidence="3" type="ORF">SAMN03080599_02206</name>
</gene>
<name>A0A1G5S2E4_9FIRM</name>
<dbReference type="AlphaFoldDB" id="A0A1G5S2E4"/>
<feature type="transmembrane region" description="Helical" evidence="1">
    <location>
        <begin position="221"/>
        <end position="243"/>
    </location>
</feature>
<organism evidence="3 4">
    <name type="scientific">Acidaminobacter hydrogenoformans DSM 2784</name>
    <dbReference type="NCBI Taxonomy" id="1120920"/>
    <lineage>
        <taxon>Bacteria</taxon>
        <taxon>Bacillati</taxon>
        <taxon>Bacillota</taxon>
        <taxon>Clostridia</taxon>
        <taxon>Peptostreptococcales</taxon>
        <taxon>Acidaminobacteraceae</taxon>
        <taxon>Acidaminobacter</taxon>
    </lineage>
</organism>
<feature type="transmembrane region" description="Helical" evidence="1">
    <location>
        <begin position="438"/>
        <end position="459"/>
    </location>
</feature>
<feature type="transmembrane region" description="Helical" evidence="1">
    <location>
        <begin position="402"/>
        <end position="426"/>
    </location>
</feature>
<reference evidence="3 4" key="1">
    <citation type="submission" date="2016-10" db="EMBL/GenBank/DDBJ databases">
        <authorList>
            <person name="de Groot N.N."/>
        </authorList>
    </citation>
    <scope>NUCLEOTIDE SEQUENCE [LARGE SCALE GENOMIC DNA]</scope>
    <source>
        <strain evidence="3 4">DSM 2784</strain>
    </source>
</reference>
<dbReference type="RefSeq" id="WP_092591453.1">
    <property type="nucleotide sequence ID" value="NZ_FMWL01000011.1"/>
</dbReference>
<protein>
    <submittedName>
        <fullName evidence="3">Nucleoside recognition GATE domain-containing membrane protein YjiH</fullName>
    </submittedName>
</protein>
<feature type="transmembrane region" description="Helical" evidence="1">
    <location>
        <begin position="64"/>
        <end position="88"/>
    </location>
</feature>
<sequence length="460" mass="50611">MENEKTLKSPQNGPISYSTQSFLKFLIPSIIGLLLFVIPLPYGENFTIGVGAMADWFRGNWGELLPGFMTIVVAVAAVLTVLAVVFKPAFVTKNEFWNKLLIPSAFWTISRILGGIFIVMTYLELGPAAITSRATGGTILFDLLPTLATWFFFSGFLLPLLMEFGSMDYFGTLIRRFMRPLFMVPGRSAIDAVASWIGSGPVGVVITNKQYQAGYYTTKEASIIAVCFSLVSLPFAVVVAGFLDLSHVFLQFYGAISVASLVAALILPRIYPLRSKKSDYHPASTKRIHEEVPEGRTLHQYAVERGVSRAMEARGPHYLVADGLRTVIDVYVGLMPLVMAWGTIALIVTEYTPIFTWASYPFILILQALGVPGAVEAAPSLVVGFADMFLPSILVANLEFEITRFIIGAISFTQLIYMTETGAVILRSDIPLSFKDLVIIFLERTLITLPIVVLIANLVY</sequence>